<proteinExistence type="predicted"/>
<dbReference type="AlphaFoldDB" id="A0A1A8TKP3"/>
<protein>
    <submittedName>
        <fullName evidence="2">ChrR Cupin-like domain protein</fullName>
    </submittedName>
</protein>
<gene>
    <name evidence="2" type="ORF">MSP8886_02597</name>
</gene>
<dbReference type="Gene3D" id="2.60.120.10">
    <property type="entry name" value="Jelly Rolls"/>
    <property type="match status" value="1"/>
</dbReference>
<dbReference type="OrthoDB" id="9801227at2"/>
<dbReference type="EMBL" id="FLOB01000005">
    <property type="protein sequence ID" value="SBS32931.1"/>
    <property type="molecule type" value="Genomic_DNA"/>
</dbReference>
<evidence type="ECO:0000313" key="2">
    <source>
        <dbReference type="EMBL" id="SBS32931.1"/>
    </source>
</evidence>
<dbReference type="CDD" id="cd20303">
    <property type="entry name" value="cupin_ChrR_1"/>
    <property type="match status" value="1"/>
</dbReference>
<sequence>MLNMDFSRLVYVDTNAAEWVSSPLPGVDRKPLAREEAERGHATSLVRYSAGSIFRAHPHPLGEEILVLDGVFSDESGDYHKGSYFRNPPGSSHAPYSKQGCLLLVKLHQFSPFDLNSVSIDVSAIWSSDGKSTSVRLYEYGPERVYMIREDDNSRLLASIGLAASVELFVLEGQAEYDGLCLKPGGWLRLPDFDLSKWFVQSSCFFWLKTGHF</sequence>
<keyword evidence="3" id="KW-1185">Reference proteome</keyword>
<organism evidence="2 3">
    <name type="scientific">Marinomonas spartinae</name>
    <dbReference type="NCBI Taxonomy" id="1792290"/>
    <lineage>
        <taxon>Bacteria</taxon>
        <taxon>Pseudomonadati</taxon>
        <taxon>Pseudomonadota</taxon>
        <taxon>Gammaproteobacteria</taxon>
        <taxon>Oceanospirillales</taxon>
        <taxon>Oceanospirillaceae</taxon>
        <taxon>Marinomonas</taxon>
    </lineage>
</organism>
<dbReference type="Pfam" id="PF12973">
    <property type="entry name" value="Cupin_7"/>
    <property type="match status" value="1"/>
</dbReference>
<name>A0A1A8TKP3_9GAMM</name>
<dbReference type="InterPro" id="IPR014710">
    <property type="entry name" value="RmlC-like_jellyroll"/>
</dbReference>
<reference evidence="2 3" key="1">
    <citation type="submission" date="2016-06" db="EMBL/GenBank/DDBJ databases">
        <authorList>
            <person name="Kjaerup R.B."/>
            <person name="Dalgaard T.S."/>
            <person name="Juul-Madsen H.R."/>
        </authorList>
    </citation>
    <scope>NUCLEOTIDE SEQUENCE [LARGE SCALE GENOMIC DNA]</scope>
    <source>
        <strain evidence="2 3">CECT 8886</strain>
    </source>
</reference>
<dbReference type="Proteomes" id="UP000092544">
    <property type="component" value="Unassembled WGS sequence"/>
</dbReference>
<evidence type="ECO:0000313" key="3">
    <source>
        <dbReference type="Proteomes" id="UP000092544"/>
    </source>
</evidence>
<dbReference type="SUPFAM" id="SSF51182">
    <property type="entry name" value="RmlC-like cupins"/>
    <property type="match status" value="2"/>
</dbReference>
<dbReference type="InterPro" id="IPR025979">
    <property type="entry name" value="ChrR-like_cupin_dom"/>
</dbReference>
<dbReference type="RefSeq" id="WP_067017041.1">
    <property type="nucleotide sequence ID" value="NZ_FLOB01000005.1"/>
</dbReference>
<dbReference type="InterPro" id="IPR011051">
    <property type="entry name" value="RmlC_Cupin_sf"/>
</dbReference>
<dbReference type="STRING" id="1792290.MSP8886_02597"/>
<evidence type="ECO:0000259" key="1">
    <source>
        <dbReference type="Pfam" id="PF12973"/>
    </source>
</evidence>
<accession>A0A1A8TKP3</accession>
<feature type="domain" description="ChrR-like cupin" evidence="1">
    <location>
        <begin position="10"/>
        <end position="110"/>
    </location>
</feature>